<proteinExistence type="predicted"/>
<gene>
    <name evidence="1" type="ORF">NCTC11967_04110</name>
</gene>
<evidence type="ECO:0000313" key="2">
    <source>
        <dbReference type="Proteomes" id="UP000251313"/>
    </source>
</evidence>
<evidence type="ECO:0000313" key="1">
    <source>
        <dbReference type="EMBL" id="SQA65088.1"/>
    </source>
</evidence>
<dbReference type="EMBL" id="UAVL01000020">
    <property type="protein sequence ID" value="SQA65088.1"/>
    <property type="molecule type" value="Genomic_DNA"/>
</dbReference>
<comment type="caution">
    <text evidence="1">The sequence shown here is derived from an EMBL/GenBank/DDBJ whole genome shotgun (WGS) entry which is preliminary data.</text>
</comment>
<dbReference type="Proteomes" id="UP000251313">
    <property type="component" value="Unassembled WGS sequence"/>
</dbReference>
<sequence>MAKEYHKKPAQQPKLAEISLRTYPIRRNRRRQFGHGQRGKTGAYTKYVRILSTAQVQTDKQDSLKGRFLVLEPKALDHRLIWLTIITA</sequence>
<name>A0AB38G070_9ENTR</name>
<reference evidence="1 2" key="1">
    <citation type="submission" date="2018-06" db="EMBL/GenBank/DDBJ databases">
        <authorList>
            <consortium name="Pathogen Informatics"/>
            <person name="Doyle S."/>
        </authorList>
    </citation>
    <scope>NUCLEOTIDE SEQUENCE [LARGE SCALE GENOMIC DNA]</scope>
    <source>
        <strain evidence="1 2">NCTC11967</strain>
    </source>
</reference>
<organism evidence="1 2">
    <name type="scientific">Yokenella regensburgei</name>
    <dbReference type="NCBI Taxonomy" id="158877"/>
    <lineage>
        <taxon>Bacteria</taxon>
        <taxon>Pseudomonadati</taxon>
        <taxon>Pseudomonadota</taxon>
        <taxon>Gammaproteobacteria</taxon>
        <taxon>Enterobacterales</taxon>
        <taxon>Enterobacteriaceae</taxon>
        <taxon>Yokenella</taxon>
    </lineage>
</organism>
<accession>A0AB38G070</accession>
<dbReference type="AlphaFoldDB" id="A0AB38G070"/>
<protein>
    <submittedName>
        <fullName evidence="1">Uncharacterized protein</fullName>
    </submittedName>
</protein>